<sequence length="161" mass="17881">MIFRLIIAAAVLYLLYRFVKYVQNKPSKDRRSYYITLLVGLAAAGLVLMSVTGRVHWIAGLVGGALPFVRQFLLNHVYNKISQSSQNNTGEQQSGAEPSHRGNMTEAEALKVLGLEPGASEDDIIRAHRQLIQKLHPDRGGNDYLASQLNDAKACLLKRYS</sequence>
<dbReference type="CDD" id="cd06257">
    <property type="entry name" value="DnaJ"/>
    <property type="match status" value="1"/>
</dbReference>
<evidence type="ECO:0000256" key="4">
    <source>
        <dbReference type="ARBA" id="ARBA00023136"/>
    </source>
</evidence>
<comment type="similarity">
    <text evidence="6">Belongs to the TIM14 family.</text>
</comment>
<evidence type="ECO:0000256" key="2">
    <source>
        <dbReference type="ARBA" id="ARBA00022692"/>
    </source>
</evidence>
<feature type="transmembrane region" description="Helical" evidence="7">
    <location>
        <begin position="34"/>
        <end position="51"/>
    </location>
</feature>
<dbReference type="Proteomes" id="UP000596063">
    <property type="component" value="Chromosome"/>
</dbReference>
<dbReference type="AlphaFoldDB" id="A0A7T4QYD4"/>
<proteinExistence type="inferred from homology"/>
<dbReference type="SUPFAM" id="SSF46565">
    <property type="entry name" value="Chaperone J-domain"/>
    <property type="match status" value="1"/>
</dbReference>
<dbReference type="PROSITE" id="PS50076">
    <property type="entry name" value="DNAJ_2"/>
    <property type="match status" value="1"/>
</dbReference>
<organism evidence="9 10">
    <name type="scientific">Spongiibacter nanhainus</name>
    <dbReference type="NCBI Taxonomy" id="2794344"/>
    <lineage>
        <taxon>Bacteria</taxon>
        <taxon>Pseudomonadati</taxon>
        <taxon>Pseudomonadota</taxon>
        <taxon>Gammaproteobacteria</taxon>
        <taxon>Cellvibrionales</taxon>
        <taxon>Spongiibacteraceae</taxon>
        <taxon>Spongiibacter</taxon>
    </lineage>
</organism>
<keyword evidence="3 7" id="KW-1133">Transmembrane helix</keyword>
<dbReference type="Gene3D" id="1.10.287.110">
    <property type="entry name" value="DnaJ domain"/>
    <property type="match status" value="1"/>
</dbReference>
<dbReference type="RefSeq" id="WP_198568481.1">
    <property type="nucleotide sequence ID" value="NZ_CP066167.1"/>
</dbReference>
<evidence type="ECO:0000259" key="8">
    <source>
        <dbReference type="PROSITE" id="PS50076"/>
    </source>
</evidence>
<evidence type="ECO:0000256" key="6">
    <source>
        <dbReference type="ARBA" id="ARBA00038105"/>
    </source>
</evidence>
<feature type="domain" description="J" evidence="8">
    <location>
        <begin position="108"/>
        <end position="161"/>
    </location>
</feature>
<dbReference type="PANTHER" id="PTHR12763">
    <property type="match status" value="1"/>
</dbReference>
<dbReference type="KEGG" id="snan:I6N98_11370"/>
<feature type="transmembrane region" description="Helical" evidence="7">
    <location>
        <begin position="57"/>
        <end position="78"/>
    </location>
</feature>
<keyword evidence="10" id="KW-1185">Reference proteome</keyword>
<keyword evidence="4 7" id="KW-0472">Membrane</keyword>
<dbReference type="SMART" id="SM00271">
    <property type="entry name" value="DnaJ"/>
    <property type="match status" value="1"/>
</dbReference>
<comment type="subcellular location">
    <subcellularLocation>
        <location evidence="1">Membrane</location>
        <topology evidence="1">Single-pass membrane protein</topology>
    </subcellularLocation>
</comment>
<reference evidence="9 10" key="1">
    <citation type="submission" date="2020-12" db="EMBL/GenBank/DDBJ databases">
        <authorList>
            <person name="Shan Y."/>
        </authorList>
    </citation>
    <scope>NUCLEOTIDE SEQUENCE [LARGE SCALE GENOMIC DNA]</scope>
    <source>
        <strain evidence="10">csc3.9</strain>
    </source>
</reference>
<keyword evidence="5" id="KW-0143">Chaperone</keyword>
<evidence type="ECO:0000313" key="10">
    <source>
        <dbReference type="Proteomes" id="UP000596063"/>
    </source>
</evidence>
<evidence type="ECO:0000256" key="1">
    <source>
        <dbReference type="ARBA" id="ARBA00004167"/>
    </source>
</evidence>
<dbReference type="PANTHER" id="PTHR12763:SF28">
    <property type="entry name" value="GEO10507P1-RELATED"/>
    <property type="match status" value="1"/>
</dbReference>
<evidence type="ECO:0000256" key="3">
    <source>
        <dbReference type="ARBA" id="ARBA00022989"/>
    </source>
</evidence>
<gene>
    <name evidence="9" type="ORF">I6N98_11370</name>
</gene>
<evidence type="ECO:0000256" key="5">
    <source>
        <dbReference type="ARBA" id="ARBA00023186"/>
    </source>
</evidence>
<protein>
    <submittedName>
        <fullName evidence="9">DnaJ domain-containing protein</fullName>
    </submittedName>
</protein>
<name>A0A7T4QYD4_9GAMM</name>
<dbReference type="InterPro" id="IPR036869">
    <property type="entry name" value="J_dom_sf"/>
</dbReference>
<evidence type="ECO:0000313" key="9">
    <source>
        <dbReference type="EMBL" id="QQD16979.1"/>
    </source>
</evidence>
<accession>A0A7T4QYD4</accession>
<dbReference type="Pfam" id="PF00226">
    <property type="entry name" value="DnaJ"/>
    <property type="match status" value="1"/>
</dbReference>
<keyword evidence="2 7" id="KW-0812">Transmembrane</keyword>
<dbReference type="EMBL" id="CP066167">
    <property type="protein sequence ID" value="QQD16979.1"/>
    <property type="molecule type" value="Genomic_DNA"/>
</dbReference>
<dbReference type="GO" id="GO:0016020">
    <property type="term" value="C:membrane"/>
    <property type="evidence" value="ECO:0007669"/>
    <property type="project" value="UniProtKB-SubCell"/>
</dbReference>
<feature type="transmembrane region" description="Helical" evidence="7">
    <location>
        <begin position="6"/>
        <end position="22"/>
    </location>
</feature>
<dbReference type="InterPro" id="IPR001623">
    <property type="entry name" value="DnaJ_domain"/>
</dbReference>
<evidence type="ECO:0000256" key="7">
    <source>
        <dbReference type="SAM" id="Phobius"/>
    </source>
</evidence>